<keyword evidence="2" id="KW-1185">Reference proteome</keyword>
<sequence>MTNEPAITSTPPLMNLEILWRTTSASKRAGESTIGVKVLSTTTVVPFSCPILLSSGMLATVSVGFDIDSKYMTLVFPSTMSFFTASRSPMSTNVVVMLQAQGKKCVRSAWVLP</sequence>
<accession>A0ABR2DYR5</accession>
<proteinExistence type="predicted"/>
<name>A0ABR2DYR5_9ROSI</name>
<dbReference type="EMBL" id="JBBPBM010000021">
    <property type="protein sequence ID" value="KAK8548525.1"/>
    <property type="molecule type" value="Genomic_DNA"/>
</dbReference>
<protein>
    <submittedName>
        <fullName evidence="1">Uncharacterized protein</fullName>
    </submittedName>
</protein>
<dbReference type="Proteomes" id="UP001472677">
    <property type="component" value="Unassembled WGS sequence"/>
</dbReference>
<reference evidence="1 2" key="1">
    <citation type="journal article" date="2024" name="G3 (Bethesda)">
        <title>Genome assembly of Hibiscus sabdariffa L. provides insights into metabolisms of medicinal natural products.</title>
        <authorList>
            <person name="Kim T."/>
        </authorList>
    </citation>
    <scope>NUCLEOTIDE SEQUENCE [LARGE SCALE GENOMIC DNA]</scope>
    <source>
        <strain evidence="1">TK-2024</strain>
        <tissue evidence="1">Old leaves</tissue>
    </source>
</reference>
<organism evidence="1 2">
    <name type="scientific">Hibiscus sabdariffa</name>
    <name type="common">roselle</name>
    <dbReference type="NCBI Taxonomy" id="183260"/>
    <lineage>
        <taxon>Eukaryota</taxon>
        <taxon>Viridiplantae</taxon>
        <taxon>Streptophyta</taxon>
        <taxon>Embryophyta</taxon>
        <taxon>Tracheophyta</taxon>
        <taxon>Spermatophyta</taxon>
        <taxon>Magnoliopsida</taxon>
        <taxon>eudicotyledons</taxon>
        <taxon>Gunneridae</taxon>
        <taxon>Pentapetalae</taxon>
        <taxon>rosids</taxon>
        <taxon>malvids</taxon>
        <taxon>Malvales</taxon>
        <taxon>Malvaceae</taxon>
        <taxon>Malvoideae</taxon>
        <taxon>Hibiscus</taxon>
    </lineage>
</organism>
<gene>
    <name evidence="1" type="ORF">V6N12_061437</name>
</gene>
<evidence type="ECO:0000313" key="1">
    <source>
        <dbReference type="EMBL" id="KAK8548525.1"/>
    </source>
</evidence>
<comment type="caution">
    <text evidence="1">The sequence shown here is derived from an EMBL/GenBank/DDBJ whole genome shotgun (WGS) entry which is preliminary data.</text>
</comment>
<evidence type="ECO:0000313" key="2">
    <source>
        <dbReference type="Proteomes" id="UP001472677"/>
    </source>
</evidence>